<keyword evidence="2" id="KW-1185">Reference proteome</keyword>
<evidence type="ECO:0000313" key="2">
    <source>
        <dbReference type="Proteomes" id="UP000576082"/>
    </source>
</evidence>
<dbReference type="Pfam" id="PF14903">
    <property type="entry name" value="WG_beta_rep"/>
    <property type="match status" value="3"/>
</dbReference>
<dbReference type="EMBL" id="JABANE010000155">
    <property type="protein sequence ID" value="NME72366.1"/>
    <property type="molecule type" value="Genomic_DNA"/>
</dbReference>
<sequence length="1084" mass="126138">MKTTKSIILIIGVVLLSTLCLSYTNPKPIKKYYFLGEETQQQKGIASSITVGENQKNVVAESEQVEAAFDELIDLLGNSFEDLKDRDARGDYIESFLVDKEKHRRVFEHLKDKNPGATVFRRSENRLTIDDIYDMDLSFEGVYTDGFVGLKVDGHHIAEKGGKYGLVDEMGRVVIPVIYDMIDVPSEGKVSAKKNGKWGYLNLKGKTVIPFQFDDAQLFIDGYAEVVSNSIEGVIDSEGHWVSDVEKDDNWMEHYVMHINKKYGLKTNRFNETYCLWTLQNTVKNEYYALLFDDNFETWEHKEKGYQYDRSPFKKIRCYYIIYNKVVIDFKGRIVNVLTEDIPFDIDSYGYGIATRAGVTFTQIPQGKTSAIRGQFAKARNNYLALEGTEDYFLYDFFKNKTLEISVGVRYLYKDCFWVETEAGKYQCFTYAEKKIMEVDDFTAISSDFGVFTQNGKKGLAGDHFYTDATFDDIKVFENYIFLQKNQKWAVFDIELNSYSDFEFKKIEEINDNIFKVYKNDEEYKLLINDKFLTKTYHDGRYLTDNVKSSPRTLFLTSTEDGNSSKFSPDRIYGYVDQNATLAVSYQFSKAESFVNEIAIVKGKLNKEDKEGYGVINTDGDYILPPKYHTITRIGDLYFLAKERRTRDYLFTLHDENGTVLETFEGYSYQLDENTVGDLFFLEKPYEGTDLYDCKTNLALTIDKEWLKENNLDEEFLEKNKSRKDKNSSIFRIDRTRDNMLSYLEENKVHFSLVDSFYQNHGYGRKTKFYQIQTTKKIPAKIISNNYYRFRSTEKGYEYDLYESSWEREFYNLITKERVLFDGTVPYYTEDFENFRCIDDNHKKGIYNASLQKWIIDVEYDKIIDAYESDLLHLLKGDRIYFANSKGKISDISIPSNSIDRGDLILDRFVFFESNNDSIYDLEKQLYIKIPAVKEGVPELFYINNDLVMFSNDYFYNINKGLQKNLYNDAAFLSTDPEVKYELKIAEGQDKISGLKGLVFYLKIGYEDKVYGIINEQGEVITTSAEYSYILPVTSETTYGYKISYFDFDIDLINISGDVKAESIENESAAYFQAVEQYRNSSVD</sequence>
<dbReference type="SUPFAM" id="SSF69360">
    <property type="entry name" value="Cell wall binding repeat"/>
    <property type="match status" value="1"/>
</dbReference>
<gene>
    <name evidence="1" type="ORF">HHU12_30675</name>
</gene>
<protein>
    <submittedName>
        <fullName evidence="1">WG repeat-containing protein</fullName>
    </submittedName>
</protein>
<dbReference type="PANTHER" id="PTHR37841">
    <property type="entry name" value="GLR2918 PROTEIN"/>
    <property type="match status" value="1"/>
</dbReference>
<dbReference type="PANTHER" id="PTHR37841:SF1">
    <property type="entry name" value="DUF3298 DOMAIN-CONTAINING PROTEIN"/>
    <property type="match status" value="1"/>
</dbReference>
<dbReference type="Proteomes" id="UP000576082">
    <property type="component" value="Unassembled WGS sequence"/>
</dbReference>
<organism evidence="1 2">
    <name type="scientific">Flammeovirga aprica JL-4</name>
    <dbReference type="NCBI Taxonomy" id="694437"/>
    <lineage>
        <taxon>Bacteria</taxon>
        <taxon>Pseudomonadati</taxon>
        <taxon>Bacteroidota</taxon>
        <taxon>Cytophagia</taxon>
        <taxon>Cytophagales</taxon>
        <taxon>Flammeovirgaceae</taxon>
        <taxon>Flammeovirga</taxon>
    </lineage>
</organism>
<name>A0A7X9S124_9BACT</name>
<reference evidence="1 2" key="1">
    <citation type="submission" date="2020-04" db="EMBL/GenBank/DDBJ databases">
        <title>Flammeovirga sp. SR4, a novel species isolated from seawater.</title>
        <authorList>
            <person name="Wang X."/>
        </authorList>
    </citation>
    <scope>NUCLEOTIDE SEQUENCE [LARGE SCALE GENOMIC DNA]</scope>
    <source>
        <strain evidence="1 2">ATCC 23126</strain>
    </source>
</reference>
<accession>A0A7X9S124</accession>
<proteinExistence type="predicted"/>
<dbReference type="InterPro" id="IPR032774">
    <property type="entry name" value="WG_beta_rep"/>
</dbReference>
<comment type="caution">
    <text evidence="1">The sequence shown here is derived from an EMBL/GenBank/DDBJ whole genome shotgun (WGS) entry which is preliminary data.</text>
</comment>
<dbReference type="RefSeq" id="WP_169660560.1">
    <property type="nucleotide sequence ID" value="NZ_JABANE010000155.1"/>
</dbReference>
<evidence type="ECO:0000313" key="1">
    <source>
        <dbReference type="EMBL" id="NME72366.1"/>
    </source>
</evidence>
<dbReference type="AlphaFoldDB" id="A0A7X9S124"/>